<keyword evidence="2" id="KW-1185">Reference proteome</keyword>
<dbReference type="EMBL" id="MZ501266">
    <property type="protein sequence ID" value="QZA70484.1"/>
    <property type="molecule type" value="Genomic_DNA"/>
</dbReference>
<proteinExistence type="predicted"/>
<dbReference type="Proteomes" id="UP000828678">
    <property type="component" value="Segment"/>
</dbReference>
<name>A0AAE8BQ00_9CAUD</name>
<sequence>MKPKVRLMQLGDCPNGTRFWTRSLLYPNTLIVNSFKKGESIYHSGHAFNIKPLRKRVNSKMLVWAITNGVY</sequence>
<organism evidence="1 2">
    <name type="scientific">Erwinia phage AH03</name>
    <dbReference type="NCBI Taxonomy" id="2869568"/>
    <lineage>
        <taxon>Viruses</taxon>
        <taxon>Duplodnaviria</taxon>
        <taxon>Heunggongvirae</taxon>
        <taxon>Uroviricota</taxon>
        <taxon>Caudoviricetes</taxon>
        <taxon>Ahotrevirus</taxon>
        <taxon>Ahotrevirus AH03</taxon>
    </lineage>
</organism>
<gene>
    <name evidence="1" type="primary">11</name>
    <name evidence="1" type="ORF">AH03_11</name>
</gene>
<evidence type="ECO:0000313" key="2">
    <source>
        <dbReference type="Proteomes" id="UP000828678"/>
    </source>
</evidence>
<reference evidence="1" key="1">
    <citation type="submission" date="2021-07" db="EMBL/GenBank/DDBJ databases">
        <authorList>
            <person name="Roth S.J."/>
            <person name="Krukonis G.P."/>
            <person name="Delesalle V.A."/>
        </authorList>
    </citation>
    <scope>NUCLEOTIDE SEQUENCE</scope>
</reference>
<accession>A0AAE8BQ00</accession>
<evidence type="ECO:0000313" key="1">
    <source>
        <dbReference type="EMBL" id="QZA70484.1"/>
    </source>
</evidence>
<protein>
    <submittedName>
        <fullName evidence="1">Uncharacterized protein</fullName>
    </submittedName>
</protein>